<name>A0A6J0KPI1_RAPSA</name>
<dbReference type="KEGG" id="rsz:108821323"/>
<dbReference type="RefSeq" id="XP_018449867.1">
    <property type="nucleotide sequence ID" value="XM_018594365.2"/>
</dbReference>
<dbReference type="Proteomes" id="UP000504610">
    <property type="component" value="Unplaced"/>
</dbReference>
<dbReference type="GeneID" id="108821323"/>
<evidence type="ECO:0000313" key="2">
    <source>
        <dbReference type="RefSeq" id="XP_018449867.1"/>
    </source>
</evidence>
<sequence>MAGTEMSRDECVKFLRDKGSEFVGLDHLAEALFCFRKSLTLSEEGLGDDAILSASIKLVSCLVAKLYLETEKDKRTVMIEEGLMIINQTKNLGRTSVDYDSVAKMYCALGDSAYIKGDVDLSLKIYTEALLFLETDPVADLMSRPVLTKHHAFMNFAISLCLEHASMYAEAQKHCQTSVAKSGVLLNMKDTAEEIKLLYLGGLEKMEVLKWKGAVPMPPKLHVVVHPQLSQTFLAKKAALEAALQQ</sequence>
<dbReference type="InterPro" id="IPR019734">
    <property type="entry name" value="TPR_rpt"/>
</dbReference>
<dbReference type="OrthoDB" id="1103995at2759"/>
<proteinExistence type="predicted"/>
<reference evidence="2" key="1">
    <citation type="submission" date="2025-08" db="UniProtKB">
        <authorList>
            <consortium name="RefSeq"/>
        </authorList>
    </citation>
    <scope>IDENTIFICATION</scope>
    <source>
        <tissue evidence="2">Leaf</tissue>
    </source>
</reference>
<dbReference type="Gene3D" id="1.25.40.10">
    <property type="entry name" value="Tetratricopeptide repeat domain"/>
    <property type="match status" value="1"/>
</dbReference>
<dbReference type="SUPFAM" id="SSF48452">
    <property type="entry name" value="TPR-like"/>
    <property type="match status" value="1"/>
</dbReference>
<dbReference type="SMART" id="SM00028">
    <property type="entry name" value="TPR"/>
    <property type="match status" value="2"/>
</dbReference>
<gene>
    <name evidence="2" type="primary">LOC108821323</name>
</gene>
<dbReference type="InterPro" id="IPR011990">
    <property type="entry name" value="TPR-like_helical_dom_sf"/>
</dbReference>
<evidence type="ECO:0000313" key="1">
    <source>
        <dbReference type="Proteomes" id="UP000504610"/>
    </source>
</evidence>
<dbReference type="AlphaFoldDB" id="A0A6J0KPI1"/>
<organism evidence="1 2">
    <name type="scientific">Raphanus sativus</name>
    <name type="common">Radish</name>
    <name type="synonym">Raphanus raphanistrum var. sativus</name>
    <dbReference type="NCBI Taxonomy" id="3726"/>
    <lineage>
        <taxon>Eukaryota</taxon>
        <taxon>Viridiplantae</taxon>
        <taxon>Streptophyta</taxon>
        <taxon>Embryophyta</taxon>
        <taxon>Tracheophyta</taxon>
        <taxon>Spermatophyta</taxon>
        <taxon>Magnoliopsida</taxon>
        <taxon>eudicotyledons</taxon>
        <taxon>Gunneridae</taxon>
        <taxon>Pentapetalae</taxon>
        <taxon>rosids</taxon>
        <taxon>malvids</taxon>
        <taxon>Brassicales</taxon>
        <taxon>Brassicaceae</taxon>
        <taxon>Brassiceae</taxon>
        <taxon>Raphanus</taxon>
    </lineage>
</organism>
<accession>A0A6J0KPI1</accession>
<protein>
    <submittedName>
        <fullName evidence="2">Uncharacterized protein LOC108821323</fullName>
    </submittedName>
</protein>
<keyword evidence="1" id="KW-1185">Reference proteome</keyword>